<dbReference type="PANTHER" id="PTHR30383:SF5">
    <property type="entry name" value="SGNH HYDROLASE-TYPE ESTERASE DOMAIN-CONTAINING PROTEIN"/>
    <property type="match status" value="1"/>
</dbReference>
<gene>
    <name evidence="2" type="ORF">IAA84_07625</name>
</gene>
<organism evidence="2 3">
    <name type="scientific">Candidatus Alectryocaccomicrobium excrementavium</name>
    <dbReference type="NCBI Taxonomy" id="2840668"/>
    <lineage>
        <taxon>Bacteria</taxon>
        <taxon>Bacillati</taxon>
        <taxon>Bacillota</taxon>
        <taxon>Clostridia</taxon>
        <taxon>Candidatus Alectryocaccomicrobium</taxon>
    </lineage>
</organism>
<evidence type="ECO:0000259" key="1">
    <source>
        <dbReference type="Pfam" id="PF13472"/>
    </source>
</evidence>
<evidence type="ECO:0000313" key="2">
    <source>
        <dbReference type="EMBL" id="HIS92864.1"/>
    </source>
</evidence>
<dbReference type="CDD" id="cd01834">
    <property type="entry name" value="SGNH_hydrolase_like_2"/>
    <property type="match status" value="1"/>
</dbReference>
<dbReference type="InterPro" id="IPR051532">
    <property type="entry name" value="Ester_Hydrolysis_Enzymes"/>
</dbReference>
<dbReference type="Pfam" id="PF13472">
    <property type="entry name" value="Lipase_GDSL_2"/>
    <property type="match status" value="1"/>
</dbReference>
<sequence length="211" mass="23637">MKIEKNERLVLIGDSVTDCGRARPIGERGGLGSGYPALLNAMLSSRHPELAIRVTNMGVSGNTVRDLKARWQSDVLDLQPAWVSVMIGINDVWRQFDCPLQPETHVLPEEYHATLEALVRQTMPHVKGLLLVTPVYMDTNRQDPMRARRDEYAAIVRDIAARTGAALADPQPAFDRHFSHCHPMSMSWDYVHPDLTGHMMIADAIYQALEA</sequence>
<reference evidence="2" key="2">
    <citation type="journal article" date="2021" name="PeerJ">
        <title>Extensive microbial diversity within the chicken gut microbiome revealed by metagenomics and culture.</title>
        <authorList>
            <person name="Gilroy R."/>
            <person name="Ravi A."/>
            <person name="Getino M."/>
            <person name="Pursley I."/>
            <person name="Horton D.L."/>
            <person name="Alikhan N.F."/>
            <person name="Baker D."/>
            <person name="Gharbi K."/>
            <person name="Hall N."/>
            <person name="Watson M."/>
            <person name="Adriaenssens E.M."/>
            <person name="Foster-Nyarko E."/>
            <person name="Jarju S."/>
            <person name="Secka A."/>
            <person name="Antonio M."/>
            <person name="Oren A."/>
            <person name="Chaudhuri R.R."/>
            <person name="La Ragione R."/>
            <person name="Hildebrand F."/>
            <person name="Pallen M.J."/>
        </authorList>
    </citation>
    <scope>NUCLEOTIDE SEQUENCE</scope>
    <source>
        <strain evidence="2">13766</strain>
    </source>
</reference>
<dbReference type="InterPro" id="IPR013830">
    <property type="entry name" value="SGNH_hydro"/>
</dbReference>
<protein>
    <submittedName>
        <fullName evidence="2">SGNH/GDSL hydrolase family protein</fullName>
    </submittedName>
</protein>
<dbReference type="Proteomes" id="UP000824140">
    <property type="component" value="Unassembled WGS sequence"/>
</dbReference>
<dbReference type="AlphaFoldDB" id="A0A9D1K5U5"/>
<proteinExistence type="predicted"/>
<reference evidence="2" key="1">
    <citation type="submission" date="2020-10" db="EMBL/GenBank/DDBJ databases">
        <authorList>
            <person name="Gilroy R."/>
        </authorList>
    </citation>
    <scope>NUCLEOTIDE SEQUENCE</scope>
    <source>
        <strain evidence="2">13766</strain>
    </source>
</reference>
<feature type="domain" description="SGNH hydrolase-type esterase" evidence="1">
    <location>
        <begin position="11"/>
        <end position="198"/>
    </location>
</feature>
<dbReference type="InterPro" id="IPR036514">
    <property type="entry name" value="SGNH_hydro_sf"/>
</dbReference>
<dbReference type="SUPFAM" id="SSF52266">
    <property type="entry name" value="SGNH hydrolase"/>
    <property type="match status" value="1"/>
</dbReference>
<dbReference type="Gene3D" id="3.40.50.1110">
    <property type="entry name" value="SGNH hydrolase"/>
    <property type="match status" value="1"/>
</dbReference>
<dbReference type="PANTHER" id="PTHR30383">
    <property type="entry name" value="THIOESTERASE 1/PROTEASE 1/LYSOPHOSPHOLIPASE L1"/>
    <property type="match status" value="1"/>
</dbReference>
<keyword evidence="2" id="KW-0378">Hydrolase</keyword>
<dbReference type="EMBL" id="DVJN01000153">
    <property type="protein sequence ID" value="HIS92864.1"/>
    <property type="molecule type" value="Genomic_DNA"/>
</dbReference>
<accession>A0A9D1K5U5</accession>
<name>A0A9D1K5U5_9FIRM</name>
<comment type="caution">
    <text evidence="2">The sequence shown here is derived from an EMBL/GenBank/DDBJ whole genome shotgun (WGS) entry which is preliminary data.</text>
</comment>
<dbReference type="GO" id="GO:0004622">
    <property type="term" value="F:phosphatidylcholine lysophospholipase activity"/>
    <property type="evidence" value="ECO:0007669"/>
    <property type="project" value="TreeGrafter"/>
</dbReference>
<evidence type="ECO:0000313" key="3">
    <source>
        <dbReference type="Proteomes" id="UP000824140"/>
    </source>
</evidence>